<evidence type="ECO:0000259" key="5">
    <source>
        <dbReference type="SMART" id="SM00563"/>
    </source>
</evidence>
<keyword evidence="4" id="KW-1133">Transmembrane helix</keyword>
<dbReference type="InterPro" id="IPR002123">
    <property type="entry name" value="Plipid/glycerol_acylTrfase"/>
</dbReference>
<organism evidence="6 7">
    <name type="scientific">Sphingobacterium litopenaei</name>
    <dbReference type="NCBI Taxonomy" id="2763500"/>
    <lineage>
        <taxon>Bacteria</taxon>
        <taxon>Pseudomonadati</taxon>
        <taxon>Bacteroidota</taxon>
        <taxon>Sphingobacteriia</taxon>
        <taxon>Sphingobacteriales</taxon>
        <taxon>Sphingobacteriaceae</taxon>
        <taxon>Sphingobacterium</taxon>
    </lineage>
</organism>
<evidence type="ECO:0000256" key="2">
    <source>
        <dbReference type="ARBA" id="ARBA00022679"/>
    </source>
</evidence>
<keyword evidence="4" id="KW-0812">Transmembrane</keyword>
<gene>
    <name evidence="6" type="ORF">H8B04_15835</name>
</gene>
<evidence type="ECO:0000313" key="6">
    <source>
        <dbReference type="EMBL" id="MBD1431002.1"/>
    </source>
</evidence>
<dbReference type="SUPFAM" id="SSF69593">
    <property type="entry name" value="Glycerol-3-phosphate (1)-acyltransferase"/>
    <property type="match status" value="1"/>
</dbReference>
<sequence length="249" mass="29374">MIRILRKIHTFLYLGAVLLFFIPFYPCLYFFTKDPKKYFNQIVFCRKWISLFATTLVGIRFHVEYEDEENMDWSVPYVICPNHTSILDITALTYLCPQPFSFMGKVELLKNPVTGIFFRSIDIAVDRKSKISSFKAYKKADETLKEGKSLVIFPEGKIDDEYPPRMHEFKSGSFRLAIDNKVKILPVVIKDVWRILWDDGMKYGSRPGVVHIKILKPIDTETLTQEEFDELQRYVYDKMRTHWLQSNSI</sequence>
<dbReference type="CDD" id="cd07989">
    <property type="entry name" value="LPLAT_AGPAT-like"/>
    <property type="match status" value="1"/>
</dbReference>
<protein>
    <submittedName>
        <fullName evidence="6">1-acyl-sn-glycerol-3-phosphate acyltransferase</fullName>
    </submittedName>
</protein>
<reference evidence="6 7" key="1">
    <citation type="submission" date="2020-08" db="EMBL/GenBank/DDBJ databases">
        <title>Sphingobacterium sp. DN04309 isolated from aquaculture water.</title>
        <authorList>
            <person name="Zhang M."/>
        </authorList>
    </citation>
    <scope>NUCLEOTIDE SEQUENCE [LARGE SCALE GENOMIC DNA]</scope>
    <source>
        <strain evidence="6 7">DN04309</strain>
    </source>
</reference>
<feature type="domain" description="Phospholipid/glycerol acyltransferase" evidence="5">
    <location>
        <begin position="77"/>
        <end position="192"/>
    </location>
</feature>
<evidence type="ECO:0000256" key="3">
    <source>
        <dbReference type="ARBA" id="ARBA00023315"/>
    </source>
</evidence>
<keyword evidence="7" id="KW-1185">Reference proteome</keyword>
<dbReference type="Pfam" id="PF01553">
    <property type="entry name" value="Acyltransferase"/>
    <property type="match status" value="1"/>
</dbReference>
<accession>A0ABR7YI87</accession>
<proteinExistence type="predicted"/>
<evidence type="ECO:0000313" key="7">
    <source>
        <dbReference type="Proteomes" id="UP000651271"/>
    </source>
</evidence>
<keyword evidence="3 6" id="KW-0012">Acyltransferase</keyword>
<dbReference type="PANTHER" id="PTHR10434">
    <property type="entry name" value="1-ACYL-SN-GLYCEROL-3-PHOSPHATE ACYLTRANSFERASE"/>
    <property type="match status" value="1"/>
</dbReference>
<dbReference type="PANTHER" id="PTHR10434:SF11">
    <property type="entry name" value="1-ACYL-SN-GLYCEROL-3-PHOSPHATE ACYLTRANSFERASE"/>
    <property type="match status" value="1"/>
</dbReference>
<comment type="caution">
    <text evidence="6">The sequence shown here is derived from an EMBL/GenBank/DDBJ whole genome shotgun (WGS) entry which is preliminary data.</text>
</comment>
<evidence type="ECO:0000256" key="1">
    <source>
        <dbReference type="ARBA" id="ARBA00005189"/>
    </source>
</evidence>
<dbReference type="Proteomes" id="UP000651271">
    <property type="component" value="Unassembled WGS sequence"/>
</dbReference>
<dbReference type="GO" id="GO:0016746">
    <property type="term" value="F:acyltransferase activity"/>
    <property type="evidence" value="ECO:0007669"/>
    <property type="project" value="UniProtKB-KW"/>
</dbReference>
<evidence type="ECO:0000256" key="4">
    <source>
        <dbReference type="SAM" id="Phobius"/>
    </source>
</evidence>
<keyword evidence="4" id="KW-0472">Membrane</keyword>
<comment type="pathway">
    <text evidence="1">Lipid metabolism.</text>
</comment>
<dbReference type="SMART" id="SM00563">
    <property type="entry name" value="PlsC"/>
    <property type="match status" value="1"/>
</dbReference>
<feature type="transmembrane region" description="Helical" evidence="4">
    <location>
        <begin position="12"/>
        <end position="31"/>
    </location>
</feature>
<name>A0ABR7YI87_9SPHI</name>
<dbReference type="EMBL" id="JACOIJ010000050">
    <property type="protein sequence ID" value="MBD1431002.1"/>
    <property type="molecule type" value="Genomic_DNA"/>
</dbReference>
<keyword evidence="2" id="KW-0808">Transferase</keyword>